<keyword evidence="2" id="KW-0436">Ligase</keyword>
<dbReference type="AlphaFoldDB" id="A0A1S6YIW9"/>
<dbReference type="SUPFAM" id="SSF55681">
    <property type="entry name" value="Class II aaRS and biotin synthetases"/>
    <property type="match status" value="1"/>
</dbReference>
<feature type="domain" description="BPL/LPL catalytic" evidence="1">
    <location>
        <begin position="69"/>
        <end position="163"/>
    </location>
</feature>
<proteinExistence type="predicted"/>
<dbReference type="Pfam" id="PF03099">
    <property type="entry name" value="BPL_LplA_LipB"/>
    <property type="match status" value="1"/>
</dbReference>
<organism evidence="2">
    <name type="scientific">Paulinella micropora</name>
    <dbReference type="NCBI Taxonomy" id="1928728"/>
    <lineage>
        <taxon>Eukaryota</taxon>
        <taxon>Sar</taxon>
        <taxon>Rhizaria</taxon>
        <taxon>Cercozoa</taxon>
        <taxon>Imbricatea</taxon>
        <taxon>Silicofilosea</taxon>
        <taxon>Euglyphida</taxon>
        <taxon>Paulinellidae</taxon>
        <taxon>Paulinella</taxon>
    </lineage>
</organism>
<reference evidence="3 4" key="2">
    <citation type="submission" date="2019-06" db="EMBL/GenBank/DDBJ databases">
        <title>A hidden player of endosymbiotic evolution: DNA virus triggered massive gene transfer.</title>
        <authorList>
            <person name="Matsuo M."/>
            <person name="Katahata A."/>
            <person name="Tachikawa M."/>
            <person name="Minakuchi Y."/>
            <person name="Noguchi H."/>
            <person name="Toyoda A."/>
            <person name="Fujiyama A."/>
            <person name="Suzuki Y."/>
            <person name="Satoh S."/>
            <person name="Nakayama T."/>
            <person name="Kamikawa R."/>
            <person name="Nomura M."/>
            <person name="Inagaki Y."/>
            <person name="Ishida K."/>
            <person name="Obokata J."/>
        </authorList>
    </citation>
    <scope>NUCLEOTIDE SEQUENCE [LARGE SCALE GENOMIC DNA]</scope>
    <source>
        <strain evidence="3 4">MYN1</strain>
    </source>
</reference>
<dbReference type="GO" id="GO:0004077">
    <property type="term" value="F:biotin--[biotin carboxyl-carrier protein] ligase activity"/>
    <property type="evidence" value="ECO:0007669"/>
    <property type="project" value="TreeGrafter"/>
</dbReference>
<evidence type="ECO:0000313" key="4">
    <source>
        <dbReference type="Proteomes" id="UP000503178"/>
    </source>
</evidence>
<reference evidence="2" key="1">
    <citation type="journal article" date="2017" name="Protist">
        <title>Diversity of the Photosynthetic Paulinella Species, with the Description of Paulinella micropora sp. nov. and the Chromatophore Genome Sequence for strain KR01.</title>
        <authorList>
            <person name="Lhee D."/>
            <person name="Yang E.C."/>
            <person name="Kim J.I."/>
            <person name="Nakayama T."/>
            <person name="Zuccarello G."/>
            <person name="Andersen R.A."/>
            <person name="Yoon H.S."/>
        </authorList>
    </citation>
    <scope>NUCLEOTIDE SEQUENCE</scope>
    <source>
        <strain evidence="2">FK01</strain>
    </source>
</reference>
<geneLocation type="plastid" evidence="2"/>
<name>A0A1S6YIW9_9EUKA</name>
<accession>A0A1S6YIW9</accession>
<dbReference type="InterPro" id="IPR004143">
    <property type="entry name" value="BPL_LPL_catalytic"/>
</dbReference>
<protein>
    <submittedName>
        <fullName evidence="2 3">Biotin--acetyl-CoA-carboxylase ligase</fullName>
    </submittedName>
</protein>
<dbReference type="EMBL" id="KY124271">
    <property type="protein sequence ID" value="AQX45254.1"/>
    <property type="molecule type" value="Genomic_DNA"/>
</dbReference>
<keyword evidence="2" id="KW-0934">Plastid</keyword>
<dbReference type="PANTHER" id="PTHR12835">
    <property type="entry name" value="BIOTIN PROTEIN LIGASE"/>
    <property type="match status" value="1"/>
</dbReference>
<evidence type="ECO:0000313" key="3">
    <source>
        <dbReference type="EMBL" id="BBL86472.1"/>
    </source>
</evidence>
<sequence>MNYRKIGHIRAQYRELVKKEPHDGPYHIKSLSWNLQYYTVCASTETEIDRSFKHVYYLNKLDKILPYGIIAYRQRSSYGQKNRQWKSPIGGIWLSVAFSWSRNVSLPLAVIEGLCLQLERMNVHVQFKWPNDLVINNRKLVGILPRLVIRSNGSYVAKVGIGLNVRNITPPEGISLFDITLPCSISLDLLVAKVLRGLEWSIQNTHKQEFIRQSVEKRLIGLGKPFPCKGFMWKIVGLDINGGIMLSRRNQTMTYKSSF</sequence>
<dbReference type="InterPro" id="IPR045864">
    <property type="entry name" value="aa-tRNA-synth_II/BPL/LPL"/>
</dbReference>
<keyword evidence="4" id="KW-1185">Reference proteome</keyword>
<dbReference type="GO" id="GO:0005737">
    <property type="term" value="C:cytoplasm"/>
    <property type="evidence" value="ECO:0007669"/>
    <property type="project" value="TreeGrafter"/>
</dbReference>
<dbReference type="EMBL" id="LC490351">
    <property type="protein sequence ID" value="BBL86472.1"/>
    <property type="molecule type" value="Genomic_DNA"/>
</dbReference>
<evidence type="ECO:0000259" key="1">
    <source>
        <dbReference type="Pfam" id="PF03099"/>
    </source>
</evidence>
<gene>
    <name evidence="2" type="primary">birA</name>
    <name evidence="3" type="synonym">MYN1_Chr_650</name>
    <name evidence="2" type="ORF">PFK_722</name>
    <name evidence="3" type="ORF">PMYN1_Chma667</name>
</gene>
<dbReference type="PANTHER" id="PTHR12835:SF5">
    <property type="entry name" value="BIOTIN--PROTEIN LIGASE"/>
    <property type="match status" value="1"/>
</dbReference>
<dbReference type="Gene3D" id="3.30.930.10">
    <property type="entry name" value="Bira Bifunctional Protein, Domain 2"/>
    <property type="match status" value="1"/>
</dbReference>
<evidence type="ECO:0000313" key="2">
    <source>
        <dbReference type="EMBL" id="AQX45254.1"/>
    </source>
</evidence>
<dbReference type="Proteomes" id="UP000503178">
    <property type="component" value="Chromatophore Pltd"/>
</dbReference>